<proteinExistence type="predicted"/>
<keyword evidence="1" id="KW-0175">Coiled coil</keyword>
<protein>
    <submittedName>
        <fullName evidence="3">Uncharacterized protein</fullName>
    </submittedName>
</protein>
<reference evidence="3 4" key="1">
    <citation type="submission" date="2024-09" db="EMBL/GenBank/DDBJ databases">
        <title>Genome sequencing and assembly of Phytophthora oleae, isolate VK10A, causative agent of rot of olive drupes.</title>
        <authorList>
            <person name="Conti Taguali S."/>
            <person name="Riolo M."/>
            <person name="La Spada F."/>
            <person name="Cacciola S.O."/>
            <person name="Dionisio G."/>
        </authorList>
    </citation>
    <scope>NUCLEOTIDE SEQUENCE [LARGE SCALE GENOMIC DNA]</scope>
    <source>
        <strain evidence="3 4">VK10A</strain>
    </source>
</reference>
<feature type="coiled-coil region" evidence="1">
    <location>
        <begin position="66"/>
        <end position="100"/>
    </location>
</feature>
<evidence type="ECO:0000256" key="1">
    <source>
        <dbReference type="SAM" id="Coils"/>
    </source>
</evidence>
<dbReference type="AlphaFoldDB" id="A0ABD3FPZ5"/>
<feature type="region of interest" description="Disordered" evidence="2">
    <location>
        <begin position="1"/>
        <end position="41"/>
    </location>
</feature>
<dbReference type="Proteomes" id="UP001632037">
    <property type="component" value="Unassembled WGS sequence"/>
</dbReference>
<evidence type="ECO:0000313" key="3">
    <source>
        <dbReference type="EMBL" id="KAL3667766.1"/>
    </source>
</evidence>
<evidence type="ECO:0000256" key="2">
    <source>
        <dbReference type="SAM" id="MobiDB-lite"/>
    </source>
</evidence>
<dbReference type="EMBL" id="JBIMZQ010000013">
    <property type="protein sequence ID" value="KAL3667766.1"/>
    <property type="molecule type" value="Genomic_DNA"/>
</dbReference>
<comment type="caution">
    <text evidence="3">The sequence shown here is derived from an EMBL/GenBank/DDBJ whole genome shotgun (WGS) entry which is preliminary data.</text>
</comment>
<evidence type="ECO:0000313" key="4">
    <source>
        <dbReference type="Proteomes" id="UP001632037"/>
    </source>
</evidence>
<accession>A0ABD3FPZ5</accession>
<organism evidence="3 4">
    <name type="scientific">Phytophthora oleae</name>
    <dbReference type="NCBI Taxonomy" id="2107226"/>
    <lineage>
        <taxon>Eukaryota</taxon>
        <taxon>Sar</taxon>
        <taxon>Stramenopiles</taxon>
        <taxon>Oomycota</taxon>
        <taxon>Peronosporomycetes</taxon>
        <taxon>Peronosporales</taxon>
        <taxon>Peronosporaceae</taxon>
        <taxon>Phytophthora</taxon>
    </lineage>
</organism>
<name>A0ABD3FPZ5_9STRA</name>
<gene>
    <name evidence="3" type="ORF">V7S43_007316</name>
</gene>
<keyword evidence="4" id="KW-1185">Reference proteome</keyword>
<sequence length="301" mass="34060">MNMSRLLCDNLCPSPESEETTPPATEPPENQPPSSSVVSRCGPVPDNQRVRSHTLSATQRRQRQAYQAYESQVYNLTLDNNELRQQIRQLLERRDLHVTRMLLNGERFESDVLKLVWNLLDTLRSGAVGLTPSARGFFSSRSHISQRDPEASGGVHQFVMQQGPSSFKNRSFTVESIRVLAMVDSTTPGEEAREIRRVCNDRGGCVVEILVHFSGRMTRETFVALFPHILSDETLVSRLIGKQIEFSSRLLLYFNLQRRLMQQVAQADIVAALNALHLGDPSEFAALAHVDHRTDEYTSWL</sequence>